<organism evidence="3 4">
    <name type="scientific">Mangrovactinospora gilvigrisea</name>
    <dbReference type="NCBI Taxonomy" id="1428644"/>
    <lineage>
        <taxon>Bacteria</taxon>
        <taxon>Bacillati</taxon>
        <taxon>Actinomycetota</taxon>
        <taxon>Actinomycetes</taxon>
        <taxon>Kitasatosporales</taxon>
        <taxon>Streptomycetaceae</taxon>
        <taxon>Mangrovactinospora</taxon>
    </lineage>
</organism>
<dbReference type="Pfam" id="PF26035">
    <property type="entry name" value="DUF8010"/>
    <property type="match status" value="1"/>
</dbReference>
<dbReference type="InterPro" id="IPR058323">
    <property type="entry name" value="DUF8010"/>
</dbReference>
<comment type="caution">
    <text evidence="3">The sequence shown here is derived from an EMBL/GenBank/DDBJ whole genome shotgun (WGS) entry which is preliminary data.</text>
</comment>
<dbReference type="Pfam" id="PF26572">
    <property type="entry name" value="DUF8185"/>
    <property type="match status" value="1"/>
</dbReference>
<dbReference type="STRING" id="1428644.BIV57_17005"/>
<dbReference type="InterPro" id="IPR058498">
    <property type="entry name" value="DUF8185"/>
</dbReference>
<dbReference type="RefSeq" id="WP_071657740.1">
    <property type="nucleotide sequence ID" value="NZ_MLCF01000103.1"/>
</dbReference>
<dbReference type="AlphaFoldDB" id="A0A1J7C9F5"/>
<accession>A0A1J7C9F5</accession>
<protein>
    <submittedName>
        <fullName evidence="3">Uncharacterized protein</fullName>
    </submittedName>
</protein>
<sequence length="219" mass="22824">MRTPDGPALGAFLRRLLHFDKAAAVRLTGPPGGGLLAVFGRPPFEVLAIRTIRVDGLPEAGVDATVSAGELLESLGEDGGFAIPSALSVAAAWAGMLPPRGGWTAVASPGVDELRRAVAGGVREFRQRVESLPEQRRTREELDATAARVWDAQVGGAVDGLPLRVAHAASGMGFLPAPAEHAGEGAAVLRNGPWWRLRTEYGEVAYRRPVGAGLGLTVG</sequence>
<evidence type="ECO:0000259" key="1">
    <source>
        <dbReference type="Pfam" id="PF26035"/>
    </source>
</evidence>
<evidence type="ECO:0000313" key="4">
    <source>
        <dbReference type="Proteomes" id="UP000243342"/>
    </source>
</evidence>
<name>A0A1J7C9F5_9ACTN</name>
<proteinExistence type="predicted"/>
<feature type="domain" description="DUF8010" evidence="1">
    <location>
        <begin position="8"/>
        <end position="95"/>
    </location>
</feature>
<keyword evidence="4" id="KW-1185">Reference proteome</keyword>
<gene>
    <name evidence="3" type="ORF">BIV57_17005</name>
</gene>
<feature type="domain" description="DUF8185" evidence="2">
    <location>
        <begin position="98"/>
        <end position="209"/>
    </location>
</feature>
<dbReference type="EMBL" id="MLCF01000103">
    <property type="protein sequence ID" value="OIV36274.1"/>
    <property type="molecule type" value="Genomic_DNA"/>
</dbReference>
<dbReference type="Proteomes" id="UP000243342">
    <property type="component" value="Unassembled WGS sequence"/>
</dbReference>
<reference evidence="3 4" key="1">
    <citation type="submission" date="2016-10" db="EMBL/GenBank/DDBJ databases">
        <title>Genome sequence of Streptomyces gilvigriseus MUSC 26.</title>
        <authorList>
            <person name="Lee L.-H."/>
            <person name="Ser H.-L."/>
        </authorList>
    </citation>
    <scope>NUCLEOTIDE SEQUENCE [LARGE SCALE GENOMIC DNA]</scope>
    <source>
        <strain evidence="3 4">MUSC 26</strain>
    </source>
</reference>
<dbReference type="OrthoDB" id="4801220at2"/>
<evidence type="ECO:0000313" key="3">
    <source>
        <dbReference type="EMBL" id="OIV36274.1"/>
    </source>
</evidence>
<evidence type="ECO:0000259" key="2">
    <source>
        <dbReference type="Pfam" id="PF26572"/>
    </source>
</evidence>